<evidence type="ECO:0000256" key="20">
    <source>
        <dbReference type="ARBA" id="ARBA00049559"/>
    </source>
</evidence>
<comment type="pathway">
    <text evidence="2">Lipid metabolism.</text>
</comment>
<evidence type="ECO:0000256" key="18">
    <source>
        <dbReference type="ARBA" id="ARBA00049251"/>
    </source>
</evidence>
<feature type="domain" description="Ketoreductase" evidence="21">
    <location>
        <begin position="19"/>
        <end position="186"/>
    </location>
</feature>
<keyword evidence="7" id="KW-0560">Oxidoreductase</keyword>
<dbReference type="InterPro" id="IPR002347">
    <property type="entry name" value="SDR_fam"/>
</dbReference>
<name>A0ABS8KZZ5_9HYPH</name>
<evidence type="ECO:0000256" key="6">
    <source>
        <dbReference type="ARBA" id="ARBA00022857"/>
    </source>
</evidence>
<protein>
    <recommendedName>
        <fullName evidence="14">Peroxisomal trans-2-enoyl-CoA reductase</fullName>
        <ecNumber evidence="13">1.3.1.38</ecNumber>
    </recommendedName>
</protein>
<evidence type="ECO:0000256" key="7">
    <source>
        <dbReference type="ARBA" id="ARBA00023002"/>
    </source>
</evidence>
<evidence type="ECO:0000256" key="8">
    <source>
        <dbReference type="ARBA" id="ARBA00023098"/>
    </source>
</evidence>
<keyword evidence="8" id="KW-0443">Lipid metabolism</keyword>
<comment type="catalytic activity">
    <reaction evidence="19">
        <text>(2E)-decenoyl-CoA + NADPH + H(+) = decanoyl-CoA + NADP(+)</text>
        <dbReference type="Rhea" id="RHEA:44960"/>
        <dbReference type="ChEBI" id="CHEBI:15378"/>
        <dbReference type="ChEBI" id="CHEBI:57783"/>
        <dbReference type="ChEBI" id="CHEBI:58349"/>
        <dbReference type="ChEBI" id="CHEBI:61406"/>
        <dbReference type="ChEBI" id="CHEBI:61430"/>
    </reaction>
    <physiologicalReaction direction="left-to-right" evidence="19">
        <dbReference type="Rhea" id="RHEA:44961"/>
    </physiologicalReaction>
</comment>
<dbReference type="PANTHER" id="PTHR24317:SF7">
    <property type="entry name" value="PEROXISOMAL TRANS-2-ENOYL-COA REDUCTASE"/>
    <property type="match status" value="1"/>
</dbReference>
<dbReference type="Pfam" id="PF13561">
    <property type="entry name" value="adh_short_C2"/>
    <property type="match status" value="1"/>
</dbReference>
<keyword evidence="9" id="KW-0576">Peroxisome</keyword>
<dbReference type="SUPFAM" id="SSF51735">
    <property type="entry name" value="NAD(P)-binding Rossmann-fold domains"/>
    <property type="match status" value="1"/>
</dbReference>
<dbReference type="EC" id="1.3.1.38" evidence="13"/>
<keyword evidence="6" id="KW-0521">NADP</keyword>
<comment type="caution">
    <text evidence="22">The sequence shown here is derived from an EMBL/GenBank/DDBJ whole genome shotgun (WGS) entry which is preliminary data.</text>
</comment>
<dbReference type="InterPro" id="IPR052388">
    <property type="entry name" value="Peroxisomal_t2-enoyl-CoA_red"/>
</dbReference>
<comment type="catalytic activity">
    <reaction evidence="18">
        <text>a (2E)-enoyl-CoA + NADPH + H(+) = a 2,3-saturated acyl-CoA + NADP(+)</text>
        <dbReference type="Rhea" id="RHEA:33763"/>
        <dbReference type="ChEBI" id="CHEBI:15378"/>
        <dbReference type="ChEBI" id="CHEBI:57783"/>
        <dbReference type="ChEBI" id="CHEBI:58349"/>
        <dbReference type="ChEBI" id="CHEBI:58856"/>
        <dbReference type="ChEBI" id="CHEBI:65111"/>
        <dbReference type="EC" id="1.3.1.38"/>
    </reaction>
    <physiologicalReaction direction="left-to-right" evidence="18">
        <dbReference type="Rhea" id="RHEA:33764"/>
    </physiologicalReaction>
</comment>
<evidence type="ECO:0000256" key="13">
    <source>
        <dbReference type="ARBA" id="ARBA00038849"/>
    </source>
</evidence>
<evidence type="ECO:0000256" key="4">
    <source>
        <dbReference type="ARBA" id="ARBA00022553"/>
    </source>
</evidence>
<comment type="catalytic activity">
    <reaction evidence="15">
        <text>(2E)-dodecenoyl-CoA + NADPH + H(+) = dodecanoyl-CoA + NADP(+)</text>
        <dbReference type="Rhea" id="RHEA:44964"/>
        <dbReference type="ChEBI" id="CHEBI:15378"/>
        <dbReference type="ChEBI" id="CHEBI:57330"/>
        <dbReference type="ChEBI" id="CHEBI:57375"/>
        <dbReference type="ChEBI" id="CHEBI:57783"/>
        <dbReference type="ChEBI" id="CHEBI:58349"/>
    </reaction>
    <physiologicalReaction direction="left-to-right" evidence="15">
        <dbReference type="Rhea" id="RHEA:44965"/>
    </physiologicalReaction>
</comment>
<comment type="catalytic activity">
    <reaction evidence="20">
        <text>(2E)-octenoyl-CoA + NADPH + H(+) = octanoyl-CoA + NADP(+)</text>
        <dbReference type="Rhea" id="RHEA:44952"/>
        <dbReference type="ChEBI" id="CHEBI:15378"/>
        <dbReference type="ChEBI" id="CHEBI:57386"/>
        <dbReference type="ChEBI" id="CHEBI:57783"/>
        <dbReference type="ChEBI" id="CHEBI:58349"/>
        <dbReference type="ChEBI" id="CHEBI:62242"/>
    </reaction>
    <physiologicalReaction direction="left-to-right" evidence="20">
        <dbReference type="Rhea" id="RHEA:44953"/>
    </physiologicalReaction>
</comment>
<evidence type="ECO:0000256" key="11">
    <source>
        <dbReference type="ARBA" id="ARBA00037124"/>
    </source>
</evidence>
<evidence type="ECO:0000259" key="21">
    <source>
        <dbReference type="SMART" id="SM00822"/>
    </source>
</evidence>
<sequence length="291" mass="30992">MSASVHYESVFRPGLFAGRTIIVTGGGSGLGRCTAHELKSLGARIALLGRTREKLERVKEELGDPDTFIQSADLRREDEVKAAIAGVMDWSGGRIDGLVNNAGGQFPAQLKDISLNGWNAVVANNMTATFLVSKAVYLASMEAQGGAIVNVGADFEMGNPGMGHNGAARAGQTNFTYTASIEWAHAGVRVNSVLPGFIASSGLDRYPERAHEALRSVRDRIPAKRHGTESEIAAAIVYLLSDAAAYVTGIALRVDGGLHNAGKSNFYQVPEHGKSKPFNGFPLYRPPKVLE</sequence>
<keyword evidence="3" id="KW-0444">Lipid biosynthesis</keyword>
<keyword evidence="23" id="KW-1185">Reference proteome</keyword>
<dbReference type="InterPro" id="IPR036291">
    <property type="entry name" value="NAD(P)-bd_dom_sf"/>
</dbReference>
<dbReference type="Gene3D" id="3.40.50.720">
    <property type="entry name" value="NAD(P)-binding Rossmann-like Domain"/>
    <property type="match status" value="1"/>
</dbReference>
<evidence type="ECO:0000256" key="12">
    <source>
        <dbReference type="ARBA" id="ARBA00038622"/>
    </source>
</evidence>
<evidence type="ECO:0000313" key="23">
    <source>
        <dbReference type="Proteomes" id="UP001198862"/>
    </source>
</evidence>
<evidence type="ECO:0000256" key="15">
    <source>
        <dbReference type="ARBA" id="ARBA00047570"/>
    </source>
</evidence>
<dbReference type="PRINTS" id="PR00081">
    <property type="entry name" value="GDHRDH"/>
</dbReference>
<evidence type="ECO:0000313" key="22">
    <source>
        <dbReference type="EMBL" id="MCC8431659.1"/>
    </source>
</evidence>
<evidence type="ECO:0000256" key="3">
    <source>
        <dbReference type="ARBA" id="ARBA00022516"/>
    </source>
</evidence>
<dbReference type="InterPro" id="IPR057326">
    <property type="entry name" value="KR_dom"/>
</dbReference>
<proteinExistence type="predicted"/>
<comment type="subcellular location">
    <subcellularLocation>
        <location evidence="1">Peroxisome</location>
    </subcellularLocation>
</comment>
<keyword evidence="4" id="KW-0597">Phosphoprotein</keyword>
<evidence type="ECO:0000256" key="19">
    <source>
        <dbReference type="ARBA" id="ARBA00049386"/>
    </source>
</evidence>
<evidence type="ECO:0000256" key="14">
    <source>
        <dbReference type="ARBA" id="ARBA00041063"/>
    </source>
</evidence>
<gene>
    <name evidence="22" type="ORF">LJ725_22010</name>
</gene>
<comment type="subunit">
    <text evidence="12">Interacts with PEX5, probably required to target it into peroxisomes.</text>
</comment>
<evidence type="ECO:0000256" key="2">
    <source>
        <dbReference type="ARBA" id="ARBA00005189"/>
    </source>
</evidence>
<keyword evidence="10" id="KW-0275">Fatty acid biosynthesis</keyword>
<comment type="catalytic activity">
    <reaction evidence="17">
        <text>(2E)-hexenoyl-CoA + NADPH + H(+) = hexanoyl-CoA + NADP(+)</text>
        <dbReference type="Rhea" id="RHEA:44956"/>
        <dbReference type="ChEBI" id="CHEBI:15378"/>
        <dbReference type="ChEBI" id="CHEBI:57783"/>
        <dbReference type="ChEBI" id="CHEBI:58349"/>
        <dbReference type="ChEBI" id="CHEBI:62077"/>
        <dbReference type="ChEBI" id="CHEBI:62620"/>
    </reaction>
    <physiologicalReaction direction="left-to-right" evidence="17">
        <dbReference type="Rhea" id="RHEA:44957"/>
    </physiologicalReaction>
</comment>
<keyword evidence="5" id="KW-0276">Fatty acid metabolism</keyword>
<reference evidence="22 23" key="1">
    <citation type="submission" date="2021-11" db="EMBL/GenBank/DDBJ databases">
        <authorList>
            <person name="Lee D.-H."/>
            <person name="Kim S.-B."/>
        </authorList>
    </citation>
    <scope>NUCLEOTIDE SEQUENCE [LARGE SCALE GENOMIC DNA]</scope>
    <source>
        <strain evidence="22 23">KCTC 52223</strain>
    </source>
</reference>
<dbReference type="PANTHER" id="PTHR24317">
    <property type="entry name" value="PEROXISOMAL TRANS-2-ENOYL-COA REDUCTASE"/>
    <property type="match status" value="1"/>
</dbReference>
<accession>A0ABS8KZZ5</accession>
<evidence type="ECO:0000256" key="9">
    <source>
        <dbReference type="ARBA" id="ARBA00023140"/>
    </source>
</evidence>
<evidence type="ECO:0000256" key="17">
    <source>
        <dbReference type="ARBA" id="ARBA00049108"/>
    </source>
</evidence>
<dbReference type="RefSeq" id="WP_230553066.1">
    <property type="nucleotide sequence ID" value="NZ_JAJISD010000010.1"/>
</dbReference>
<dbReference type="EMBL" id="JAJISD010000010">
    <property type="protein sequence ID" value="MCC8431659.1"/>
    <property type="molecule type" value="Genomic_DNA"/>
</dbReference>
<comment type="catalytic activity">
    <reaction evidence="16">
        <text>(2E)-tetradecenoyl-CoA + NADPH + H(+) = tetradecanoyl-CoA + NADP(+)</text>
        <dbReference type="Rhea" id="RHEA:44968"/>
        <dbReference type="ChEBI" id="CHEBI:15378"/>
        <dbReference type="ChEBI" id="CHEBI:57385"/>
        <dbReference type="ChEBI" id="CHEBI:57783"/>
        <dbReference type="ChEBI" id="CHEBI:58349"/>
        <dbReference type="ChEBI" id="CHEBI:61405"/>
    </reaction>
    <physiologicalReaction direction="left-to-right" evidence="16">
        <dbReference type="Rhea" id="RHEA:44969"/>
    </physiologicalReaction>
</comment>
<dbReference type="SMART" id="SM00822">
    <property type="entry name" value="PKS_KR"/>
    <property type="match status" value="1"/>
</dbReference>
<comment type="function">
    <text evidence="11">Participates in chain elongation of fatty acids. Catalyzes the reduction of trans-2-enoyl-CoAs of varying chain lengths from 6:1 to 16:1, having maximum activity with 10:1 CoA. Has no 2,4-dienoyl-CoA reductase activity.</text>
</comment>
<evidence type="ECO:0000256" key="10">
    <source>
        <dbReference type="ARBA" id="ARBA00023160"/>
    </source>
</evidence>
<organism evidence="22 23">
    <name type="scientific">Reyranella aquatilis</name>
    <dbReference type="NCBI Taxonomy" id="2035356"/>
    <lineage>
        <taxon>Bacteria</taxon>
        <taxon>Pseudomonadati</taxon>
        <taxon>Pseudomonadota</taxon>
        <taxon>Alphaproteobacteria</taxon>
        <taxon>Hyphomicrobiales</taxon>
        <taxon>Reyranellaceae</taxon>
        <taxon>Reyranella</taxon>
    </lineage>
</organism>
<dbReference type="Proteomes" id="UP001198862">
    <property type="component" value="Unassembled WGS sequence"/>
</dbReference>
<evidence type="ECO:0000256" key="16">
    <source>
        <dbReference type="ARBA" id="ARBA00048686"/>
    </source>
</evidence>
<evidence type="ECO:0000256" key="1">
    <source>
        <dbReference type="ARBA" id="ARBA00004275"/>
    </source>
</evidence>
<evidence type="ECO:0000256" key="5">
    <source>
        <dbReference type="ARBA" id="ARBA00022832"/>
    </source>
</evidence>